<feature type="signal peptide" evidence="6">
    <location>
        <begin position="1"/>
        <end position="24"/>
    </location>
</feature>
<organism evidence="8 9">
    <name type="scientific">Quercus rubra</name>
    <name type="common">Northern red oak</name>
    <name type="synonym">Quercus borealis</name>
    <dbReference type="NCBI Taxonomy" id="3512"/>
    <lineage>
        <taxon>Eukaryota</taxon>
        <taxon>Viridiplantae</taxon>
        <taxon>Streptophyta</taxon>
        <taxon>Embryophyta</taxon>
        <taxon>Tracheophyta</taxon>
        <taxon>Spermatophyta</taxon>
        <taxon>Magnoliopsida</taxon>
        <taxon>eudicotyledons</taxon>
        <taxon>Gunneridae</taxon>
        <taxon>Pentapetalae</taxon>
        <taxon>rosids</taxon>
        <taxon>fabids</taxon>
        <taxon>Fagales</taxon>
        <taxon>Fagaceae</taxon>
        <taxon>Quercus</taxon>
    </lineage>
</organism>
<accession>A0AAN7E7G4</accession>
<keyword evidence="2" id="KW-0964">Secreted</keyword>
<dbReference type="PROSITE" id="PS51473">
    <property type="entry name" value="GNK2"/>
    <property type="match status" value="2"/>
</dbReference>
<protein>
    <recommendedName>
        <fullName evidence="7">Gnk2-homologous domain-containing protein</fullName>
    </recommendedName>
</protein>
<feature type="domain" description="Gnk2-homologous" evidence="7">
    <location>
        <begin position="26"/>
        <end position="128"/>
    </location>
</feature>
<evidence type="ECO:0000313" key="9">
    <source>
        <dbReference type="Proteomes" id="UP001324115"/>
    </source>
</evidence>
<dbReference type="GO" id="GO:0005576">
    <property type="term" value="C:extracellular region"/>
    <property type="evidence" value="ECO:0007669"/>
    <property type="project" value="UniProtKB-SubCell"/>
</dbReference>
<feature type="chain" id="PRO_5042866765" description="Gnk2-homologous domain-containing protein" evidence="6">
    <location>
        <begin position="25"/>
        <end position="248"/>
    </location>
</feature>
<keyword evidence="3 6" id="KW-0732">Signal</keyword>
<dbReference type="CDD" id="cd23509">
    <property type="entry name" value="Gnk2-like"/>
    <property type="match status" value="2"/>
</dbReference>
<sequence length="248" mass="28105">MSSLHFTFSIYLLTFALFLQTIFGDIPLYNICSSSENFTSNDQYESNLRKLLGNLNYQTPSLGFGLSSVGSNPYQTYGLALCRDDVDATACKTCVNEASNELHKRCPYNKGAIIWYDDCLLKYLNTDIFHRNDNQNKFFMPIVKKVSDPTTFNNQTKEFLNKLAKEASISPKLYGVRELEICVLNKLYGLIQCTRDLSNSECLTCLDTAIDELLLYSNGKEGGRVVGGSCNIRYEIYPFVMYKSLQGF</sequence>
<evidence type="ECO:0000256" key="6">
    <source>
        <dbReference type="SAM" id="SignalP"/>
    </source>
</evidence>
<evidence type="ECO:0000256" key="2">
    <source>
        <dbReference type="ARBA" id="ARBA00022525"/>
    </source>
</evidence>
<evidence type="ECO:0000259" key="7">
    <source>
        <dbReference type="PROSITE" id="PS51473"/>
    </source>
</evidence>
<evidence type="ECO:0000256" key="5">
    <source>
        <dbReference type="ARBA" id="ARBA00038515"/>
    </source>
</evidence>
<comment type="caution">
    <text evidence="8">The sequence shown here is derived from an EMBL/GenBank/DDBJ whole genome shotgun (WGS) entry which is preliminary data.</text>
</comment>
<name>A0AAN7E7G4_QUERU</name>
<feature type="domain" description="Gnk2-homologous" evidence="7">
    <location>
        <begin position="134"/>
        <end position="239"/>
    </location>
</feature>
<dbReference type="AlphaFoldDB" id="A0AAN7E7G4"/>
<keyword evidence="9" id="KW-1185">Reference proteome</keyword>
<dbReference type="Proteomes" id="UP001324115">
    <property type="component" value="Unassembled WGS sequence"/>
</dbReference>
<evidence type="ECO:0000256" key="4">
    <source>
        <dbReference type="ARBA" id="ARBA00022737"/>
    </source>
</evidence>
<dbReference type="Pfam" id="PF01657">
    <property type="entry name" value="Stress-antifung"/>
    <property type="match status" value="2"/>
</dbReference>
<dbReference type="EMBL" id="JAXUIC010000011">
    <property type="protein sequence ID" value="KAK4564461.1"/>
    <property type="molecule type" value="Genomic_DNA"/>
</dbReference>
<dbReference type="FunFam" id="3.30.430.20:FF:000002">
    <property type="entry name" value="Cysteine-rich receptor-like protein kinase 10"/>
    <property type="match status" value="1"/>
</dbReference>
<dbReference type="InterPro" id="IPR038408">
    <property type="entry name" value="GNK2_sf"/>
</dbReference>
<comment type="similarity">
    <text evidence="5">Belongs to the cysteine-rich repeat secretory protein family.</text>
</comment>
<dbReference type="PANTHER" id="PTHR32411:SF43">
    <property type="entry name" value="CYSTEINE-RICH REPEAT SECRETORY PROTEIN 38"/>
    <property type="match status" value="1"/>
</dbReference>
<reference evidence="8 9" key="1">
    <citation type="journal article" date="2023" name="G3 (Bethesda)">
        <title>A haplotype-resolved chromosome-scale genome for Quercus rubra L. provides insights into the genetics of adaptive traits for red oak species.</title>
        <authorList>
            <person name="Kapoor B."/>
            <person name="Jenkins J."/>
            <person name="Schmutz J."/>
            <person name="Zhebentyayeva T."/>
            <person name="Kuelheim C."/>
            <person name="Coggeshall M."/>
            <person name="Heim C."/>
            <person name="Lasky J.R."/>
            <person name="Leites L."/>
            <person name="Islam-Faridi N."/>
            <person name="Romero-Severson J."/>
            <person name="DeLeo V.L."/>
            <person name="Lucas S.M."/>
            <person name="Lazic D."/>
            <person name="Gailing O."/>
            <person name="Carlson J."/>
            <person name="Staton M."/>
        </authorList>
    </citation>
    <scope>NUCLEOTIDE SEQUENCE [LARGE SCALE GENOMIC DNA]</scope>
    <source>
        <strain evidence="8">Pseudo-F2</strain>
    </source>
</reference>
<dbReference type="Gene3D" id="3.30.430.20">
    <property type="entry name" value="Gnk2 domain, C-X8-C-X2-C motif"/>
    <property type="match status" value="2"/>
</dbReference>
<dbReference type="PANTHER" id="PTHR32411">
    <property type="entry name" value="CYSTEINE-RICH REPEAT SECRETORY PROTEIN 38-RELATED"/>
    <property type="match status" value="1"/>
</dbReference>
<dbReference type="InterPro" id="IPR002902">
    <property type="entry name" value="GNK2"/>
</dbReference>
<evidence type="ECO:0000256" key="1">
    <source>
        <dbReference type="ARBA" id="ARBA00004613"/>
    </source>
</evidence>
<proteinExistence type="inferred from homology"/>
<evidence type="ECO:0000313" key="8">
    <source>
        <dbReference type="EMBL" id="KAK4564461.1"/>
    </source>
</evidence>
<gene>
    <name evidence="8" type="ORF">RGQ29_006498</name>
</gene>
<dbReference type="InterPro" id="IPR050581">
    <property type="entry name" value="CRR_secretory_protein"/>
</dbReference>
<keyword evidence="4" id="KW-0677">Repeat</keyword>
<evidence type="ECO:0000256" key="3">
    <source>
        <dbReference type="ARBA" id="ARBA00022729"/>
    </source>
</evidence>
<comment type="subcellular location">
    <subcellularLocation>
        <location evidence="1">Secreted</location>
    </subcellularLocation>
</comment>